<proteinExistence type="predicted"/>
<keyword evidence="1" id="KW-0863">Zinc-finger</keyword>
<organism evidence="4">
    <name type="scientific">Picocystis salinarum</name>
    <dbReference type="NCBI Taxonomy" id="88271"/>
    <lineage>
        <taxon>Eukaryota</taxon>
        <taxon>Viridiplantae</taxon>
        <taxon>Chlorophyta</taxon>
        <taxon>Picocystophyceae</taxon>
        <taxon>Picocystales</taxon>
        <taxon>Picocystaceae</taxon>
        <taxon>Picocystis</taxon>
    </lineage>
</organism>
<gene>
    <name evidence="4" type="ORF">PSAL00342_LOCUS4882</name>
</gene>
<feature type="compositionally biased region" description="Basic and acidic residues" evidence="2">
    <location>
        <begin position="42"/>
        <end position="55"/>
    </location>
</feature>
<feature type="compositionally biased region" description="Basic and acidic residues" evidence="2">
    <location>
        <begin position="20"/>
        <end position="35"/>
    </location>
</feature>
<dbReference type="AlphaFoldDB" id="A0A7S3XFL1"/>
<dbReference type="GO" id="GO:0008270">
    <property type="term" value="F:zinc ion binding"/>
    <property type="evidence" value="ECO:0007669"/>
    <property type="project" value="UniProtKB-KW"/>
</dbReference>
<evidence type="ECO:0000259" key="3">
    <source>
        <dbReference type="PROSITE" id="PS50966"/>
    </source>
</evidence>
<keyword evidence="1" id="KW-0862">Zinc</keyword>
<name>A0A7S3XFL1_9CHLO</name>
<reference evidence="4" key="1">
    <citation type="submission" date="2021-01" db="EMBL/GenBank/DDBJ databases">
        <authorList>
            <person name="Corre E."/>
            <person name="Pelletier E."/>
            <person name="Niang G."/>
            <person name="Scheremetjew M."/>
            <person name="Finn R."/>
            <person name="Kale V."/>
            <person name="Holt S."/>
            <person name="Cochrane G."/>
            <person name="Meng A."/>
            <person name="Brown T."/>
            <person name="Cohen L."/>
        </authorList>
    </citation>
    <scope>NUCLEOTIDE SEQUENCE</scope>
    <source>
        <strain evidence="4">CCMP1897</strain>
    </source>
</reference>
<feature type="compositionally biased region" description="Basic and acidic residues" evidence="2">
    <location>
        <begin position="95"/>
        <end position="106"/>
    </location>
</feature>
<dbReference type="InterPro" id="IPR007527">
    <property type="entry name" value="Znf_SWIM"/>
</dbReference>
<protein>
    <recommendedName>
        <fullName evidence="3">SWIM-type domain-containing protein</fullName>
    </recommendedName>
</protein>
<dbReference type="EMBL" id="HBIS01005413">
    <property type="protein sequence ID" value="CAE0611047.1"/>
    <property type="molecule type" value="Transcribed_RNA"/>
</dbReference>
<evidence type="ECO:0000256" key="1">
    <source>
        <dbReference type="PROSITE-ProRule" id="PRU00325"/>
    </source>
</evidence>
<dbReference type="PROSITE" id="PS50966">
    <property type="entry name" value="ZF_SWIM"/>
    <property type="match status" value="1"/>
</dbReference>
<feature type="region of interest" description="Disordered" evidence="2">
    <location>
        <begin position="1"/>
        <end position="106"/>
    </location>
</feature>
<accession>A0A7S3XFL1</accession>
<sequence length="284" mass="33142">MAKVRASNTKKQKPNYTQYEVERDEHVQRNLERMRALGIPKTKREMERTAEEEKQKKRKEKQKRKETVESHAADETNTYHRPVTRSQGMPSRRSTRSDKRDAVKREQEFSDALGQFLVDGTCPKCKRVYERNHRSHLMKCTGKIRPAPSKEETEMKKKQHAQRSASRMMQLLFDGVVSFDGEVAKFSVIGSSGNAYTLTFSDHKRRRCTCPDHRFRHRDCKHILLAMKVLGIEGKKEKQWRAATAQYIEEEGMGSSRDRPTLSKKIKTEPMPRTKEETVAIDFL</sequence>
<feature type="compositionally biased region" description="Basic and acidic residues" evidence="2">
    <location>
        <begin position="63"/>
        <end position="78"/>
    </location>
</feature>
<evidence type="ECO:0000256" key="2">
    <source>
        <dbReference type="SAM" id="MobiDB-lite"/>
    </source>
</evidence>
<feature type="domain" description="SWIM-type" evidence="3">
    <location>
        <begin position="196"/>
        <end position="231"/>
    </location>
</feature>
<keyword evidence="1" id="KW-0479">Metal-binding</keyword>
<evidence type="ECO:0000313" key="4">
    <source>
        <dbReference type="EMBL" id="CAE0611047.1"/>
    </source>
</evidence>